<keyword evidence="11" id="KW-0548">Nucleotidyltransferase</keyword>
<dbReference type="EC" id="2.7.7.65" evidence="3"/>
<keyword evidence="13" id="KW-1185">Reference proteome</keyword>
<evidence type="ECO:0000259" key="10">
    <source>
        <dbReference type="PROSITE" id="PS50887"/>
    </source>
</evidence>
<evidence type="ECO:0000313" key="14">
    <source>
        <dbReference type="Proteomes" id="UP000092871"/>
    </source>
</evidence>
<feature type="domain" description="GGDEF" evidence="10">
    <location>
        <begin position="392"/>
        <end position="524"/>
    </location>
</feature>
<evidence type="ECO:0000256" key="8">
    <source>
        <dbReference type="ARBA" id="ARBA00034247"/>
    </source>
</evidence>
<dbReference type="Proteomes" id="UP000092840">
    <property type="component" value="Unassembled WGS sequence"/>
</dbReference>
<dbReference type="EMBL" id="FLRA01000017">
    <property type="protein sequence ID" value="SBT18159.1"/>
    <property type="molecule type" value="Genomic_DNA"/>
</dbReference>
<dbReference type="NCBIfam" id="TIGR00254">
    <property type="entry name" value="GGDEF"/>
    <property type="match status" value="1"/>
</dbReference>
<evidence type="ECO:0000256" key="3">
    <source>
        <dbReference type="ARBA" id="ARBA00012528"/>
    </source>
</evidence>
<evidence type="ECO:0000256" key="6">
    <source>
        <dbReference type="ARBA" id="ARBA00022989"/>
    </source>
</evidence>
<dbReference type="SUPFAM" id="SSF55073">
    <property type="entry name" value="Nucleotide cyclase"/>
    <property type="match status" value="1"/>
</dbReference>
<protein>
    <recommendedName>
        <fullName evidence="3">diguanylate cyclase</fullName>
        <ecNumber evidence="3">2.7.7.65</ecNumber>
    </recommendedName>
</protein>
<keyword evidence="11" id="KW-0808">Transferase</keyword>
<sequence length="530" mass="59336">MQVFRYIFRADLRRLILLLTIGCVLVTFGNSYQAIYNVQRKLLIDNTLEANQRYAAKVAESAEMLLTSAQDSVAFSAELLAGNFHFSGKPEEEIYRLVEQSEVFNSAIIVNNEAEVVATYPEGILQKGFVLPENTRQSYYERKPLITNPFHSVSGNTLISISHPIWGEHGHYLGYISGTIYLNKNGSLSRLMRDHFFTDQTYLYVVDQLGELLFHVDPNRIGENVSQLPLIKQALGSAEGSQETINSLGIEMVAGYASVPSANWGVVVQRPKDKVMKSLNDQMLNVFWASLPIALLTFIVIWVLAYLISKPLRQLARSAANVNDVDMQRQIVSVRSWYFEASQLKIAVLNAIGLLNDKIHKLDVDSHTDPLTQLHNRRGMQRLLDDFEAKHLQFSVLALDIDHFKLVNDCYGHDTGDLVIQELAKTMQNFIEDSDMVCRVGGEEFLIFLPNTSGESAVSIAESLCEHVANTVMPKVKRITVSIGVGCVENDIDMADIDMAIKQADTALYDAKNAGRNRVKSMLNSQGLKL</sequence>
<dbReference type="SUPFAM" id="SSF103190">
    <property type="entry name" value="Sensory domain-like"/>
    <property type="match status" value="1"/>
</dbReference>
<dbReference type="Proteomes" id="UP000092871">
    <property type="component" value="Unassembled WGS sequence"/>
</dbReference>
<dbReference type="EMBL" id="FLRB01000019">
    <property type="protein sequence ID" value="SBT22539.1"/>
    <property type="molecule type" value="Genomic_DNA"/>
</dbReference>
<comment type="catalytic activity">
    <reaction evidence="8">
        <text>2 GTP = 3',3'-c-di-GMP + 2 diphosphate</text>
        <dbReference type="Rhea" id="RHEA:24898"/>
        <dbReference type="ChEBI" id="CHEBI:33019"/>
        <dbReference type="ChEBI" id="CHEBI:37565"/>
        <dbReference type="ChEBI" id="CHEBI:58805"/>
        <dbReference type="EC" id="2.7.7.65"/>
    </reaction>
</comment>
<dbReference type="CDD" id="cd18774">
    <property type="entry name" value="PDC2_HK_sensor"/>
    <property type="match status" value="1"/>
</dbReference>
<dbReference type="CDD" id="cd18773">
    <property type="entry name" value="PDC1_HK_sensor"/>
    <property type="match status" value="1"/>
</dbReference>
<dbReference type="SMART" id="SM00267">
    <property type="entry name" value="GGDEF"/>
    <property type="match status" value="1"/>
</dbReference>
<dbReference type="Gene3D" id="3.30.70.270">
    <property type="match status" value="1"/>
</dbReference>
<comment type="subcellular location">
    <subcellularLocation>
        <location evidence="2">Cell membrane</location>
        <topology evidence="2">Multi-pass membrane protein</topology>
    </subcellularLocation>
</comment>
<feature type="transmembrane region" description="Helical" evidence="9">
    <location>
        <begin position="286"/>
        <end position="308"/>
    </location>
</feature>
<evidence type="ECO:0000313" key="11">
    <source>
        <dbReference type="EMBL" id="SBT18159.1"/>
    </source>
</evidence>
<name>A0A1C3JSX6_9GAMM</name>
<evidence type="ECO:0000256" key="1">
    <source>
        <dbReference type="ARBA" id="ARBA00001946"/>
    </source>
</evidence>
<dbReference type="Pfam" id="PF00990">
    <property type="entry name" value="GGDEF"/>
    <property type="match status" value="1"/>
</dbReference>
<dbReference type="PROSITE" id="PS50887">
    <property type="entry name" value="GGDEF"/>
    <property type="match status" value="1"/>
</dbReference>
<dbReference type="CDD" id="cd01949">
    <property type="entry name" value="GGDEF"/>
    <property type="match status" value="1"/>
</dbReference>
<comment type="cofactor">
    <cofactor evidence="1">
        <name>Mg(2+)</name>
        <dbReference type="ChEBI" id="CHEBI:18420"/>
    </cofactor>
</comment>
<dbReference type="PANTHER" id="PTHR45138">
    <property type="entry name" value="REGULATORY COMPONENTS OF SENSORY TRANSDUCTION SYSTEM"/>
    <property type="match status" value="1"/>
</dbReference>
<dbReference type="Gene3D" id="3.30.450.20">
    <property type="entry name" value="PAS domain"/>
    <property type="match status" value="1"/>
</dbReference>
<accession>A0A1C3JSX6</accession>
<dbReference type="AlphaFoldDB" id="A0A1C3JSX6"/>
<dbReference type="GO" id="GO:1902201">
    <property type="term" value="P:negative regulation of bacterial-type flagellum-dependent cell motility"/>
    <property type="evidence" value="ECO:0007669"/>
    <property type="project" value="TreeGrafter"/>
</dbReference>
<dbReference type="InterPro" id="IPR029787">
    <property type="entry name" value="Nucleotide_cyclase"/>
</dbReference>
<dbReference type="OrthoDB" id="9812260at2"/>
<reference evidence="12 13" key="1">
    <citation type="submission" date="2016-06" db="EMBL/GenBank/DDBJ databases">
        <authorList>
            <person name="Rodrigo-Torres L."/>
            <person name="Arahal D.R."/>
        </authorList>
    </citation>
    <scope>NUCLEOTIDE SEQUENCE [LARGE SCALE GENOMIC DNA]</scope>
    <source>
        <strain evidence="12 13">CECT 5116</strain>
    </source>
</reference>
<dbReference type="InterPro" id="IPR000160">
    <property type="entry name" value="GGDEF_dom"/>
</dbReference>
<dbReference type="InterPro" id="IPR033479">
    <property type="entry name" value="dCache_1"/>
</dbReference>
<dbReference type="InterPro" id="IPR029151">
    <property type="entry name" value="Sensor-like_sf"/>
</dbReference>
<dbReference type="GO" id="GO:0052621">
    <property type="term" value="F:diguanylate cyclase activity"/>
    <property type="evidence" value="ECO:0007669"/>
    <property type="project" value="UniProtKB-EC"/>
</dbReference>
<evidence type="ECO:0000256" key="7">
    <source>
        <dbReference type="ARBA" id="ARBA00023136"/>
    </source>
</evidence>
<dbReference type="GO" id="GO:0043709">
    <property type="term" value="P:cell adhesion involved in single-species biofilm formation"/>
    <property type="evidence" value="ECO:0007669"/>
    <property type="project" value="TreeGrafter"/>
</dbReference>
<dbReference type="GO" id="GO:0005886">
    <property type="term" value="C:plasma membrane"/>
    <property type="evidence" value="ECO:0007669"/>
    <property type="project" value="UniProtKB-SubCell"/>
</dbReference>
<dbReference type="RefSeq" id="WP_067036529.1">
    <property type="nucleotide sequence ID" value="NZ_FLRA01000017.1"/>
</dbReference>
<evidence type="ECO:0000256" key="2">
    <source>
        <dbReference type="ARBA" id="ARBA00004651"/>
    </source>
</evidence>
<evidence type="ECO:0000313" key="13">
    <source>
        <dbReference type="Proteomes" id="UP000092840"/>
    </source>
</evidence>
<evidence type="ECO:0000256" key="4">
    <source>
        <dbReference type="ARBA" id="ARBA00022475"/>
    </source>
</evidence>
<organism evidence="11 14">
    <name type="scientific">Marinomonas gallaica</name>
    <dbReference type="NCBI Taxonomy" id="1806667"/>
    <lineage>
        <taxon>Bacteria</taxon>
        <taxon>Pseudomonadati</taxon>
        <taxon>Pseudomonadota</taxon>
        <taxon>Gammaproteobacteria</taxon>
        <taxon>Oceanospirillales</taxon>
        <taxon>Oceanospirillaceae</taxon>
        <taxon>Marinomonas</taxon>
    </lineage>
</organism>
<evidence type="ECO:0000256" key="9">
    <source>
        <dbReference type="SAM" id="Phobius"/>
    </source>
</evidence>
<dbReference type="PANTHER" id="PTHR45138:SF9">
    <property type="entry name" value="DIGUANYLATE CYCLASE DGCM-RELATED"/>
    <property type="match status" value="1"/>
</dbReference>
<keyword evidence="7 9" id="KW-0472">Membrane</keyword>
<evidence type="ECO:0000313" key="12">
    <source>
        <dbReference type="EMBL" id="SBT22539.1"/>
    </source>
</evidence>
<reference evidence="11 14" key="2">
    <citation type="submission" date="2016-06" db="EMBL/GenBank/DDBJ databases">
        <authorList>
            <person name="Kjaerup R.B."/>
            <person name="Dalgaard T.S."/>
            <person name="Juul-Madsen H.R."/>
        </authorList>
    </citation>
    <scope>NUCLEOTIDE SEQUENCE [LARGE SCALE GENOMIC DNA]</scope>
    <source>
        <strain evidence="11 14">CECT 5115</strain>
    </source>
</reference>
<gene>
    <name evidence="11" type="primary">ydaM_9</name>
    <name evidence="12" type="synonym">ydaM_12</name>
    <name evidence="11" type="ORF">MGA5115_02280</name>
    <name evidence="12" type="ORF">MGA5116_03162</name>
</gene>
<keyword evidence="5 9" id="KW-0812">Transmembrane</keyword>
<dbReference type="FunFam" id="3.30.70.270:FF:000001">
    <property type="entry name" value="Diguanylate cyclase domain protein"/>
    <property type="match status" value="1"/>
</dbReference>
<keyword evidence="6 9" id="KW-1133">Transmembrane helix</keyword>
<dbReference type="Pfam" id="PF02743">
    <property type="entry name" value="dCache_1"/>
    <property type="match status" value="1"/>
</dbReference>
<dbReference type="InterPro" id="IPR050469">
    <property type="entry name" value="Diguanylate_Cyclase"/>
</dbReference>
<proteinExistence type="predicted"/>
<keyword evidence="4" id="KW-1003">Cell membrane</keyword>
<dbReference type="InterPro" id="IPR043128">
    <property type="entry name" value="Rev_trsase/Diguanyl_cyclase"/>
</dbReference>
<evidence type="ECO:0000256" key="5">
    <source>
        <dbReference type="ARBA" id="ARBA00022692"/>
    </source>
</evidence>